<protein>
    <recommendedName>
        <fullName evidence="9">Transcriptional regulatory protein</fullName>
    </recommendedName>
</protein>
<organism evidence="12 13">
    <name type="scientific">Rubrivivax gelatinosus</name>
    <name type="common">Rhodocyclus gelatinosus</name>
    <name type="synonym">Rhodopseudomonas gelatinosa</name>
    <dbReference type="NCBI Taxonomy" id="28068"/>
    <lineage>
        <taxon>Bacteria</taxon>
        <taxon>Pseudomonadati</taxon>
        <taxon>Pseudomonadota</taxon>
        <taxon>Betaproteobacteria</taxon>
        <taxon>Burkholderiales</taxon>
        <taxon>Sphaerotilaceae</taxon>
        <taxon>Rubrivivax</taxon>
    </lineage>
</organism>
<dbReference type="Gene3D" id="1.10.10.10">
    <property type="entry name" value="Winged helix-like DNA-binding domain superfamily/Winged helix DNA-binding domain"/>
    <property type="match status" value="1"/>
</dbReference>
<comment type="subcellular location">
    <subcellularLocation>
        <location evidence="1 9">Cytoplasm</location>
    </subcellularLocation>
</comment>
<dbReference type="PANTHER" id="PTHR45526">
    <property type="entry name" value="TRANSCRIPTIONAL REGULATORY PROTEIN DPIA"/>
    <property type="match status" value="1"/>
</dbReference>
<dbReference type="PROSITE" id="PS50110">
    <property type="entry name" value="RESPONSE_REGULATORY"/>
    <property type="match status" value="1"/>
</dbReference>
<reference evidence="12" key="1">
    <citation type="submission" date="2017-08" db="EMBL/GenBank/DDBJ databases">
        <authorList>
            <person name="Imhoff J.F."/>
            <person name="Rahn T."/>
            <person name="Kuenzel S."/>
            <person name="Neulinger S.C."/>
        </authorList>
    </citation>
    <scope>NUCLEOTIDE SEQUENCE</scope>
    <source>
        <strain evidence="12">IM 151</strain>
    </source>
</reference>
<dbReference type="SUPFAM" id="SSF46785">
    <property type="entry name" value="Winged helix' DNA-binding domain"/>
    <property type="match status" value="1"/>
</dbReference>
<dbReference type="PANTHER" id="PTHR45526:SF1">
    <property type="entry name" value="TRANSCRIPTIONAL REGULATORY PROTEIN DCUR-RELATED"/>
    <property type="match status" value="1"/>
</dbReference>
<evidence type="ECO:0000259" key="11">
    <source>
        <dbReference type="PROSITE" id="PS50110"/>
    </source>
</evidence>
<dbReference type="InterPro" id="IPR036390">
    <property type="entry name" value="WH_DNA-bd_sf"/>
</dbReference>
<feature type="modified residue" description="4-aspartylphosphate" evidence="10">
    <location>
        <position position="57"/>
    </location>
</feature>
<evidence type="ECO:0000256" key="8">
    <source>
        <dbReference type="ARBA" id="ARBA00023163"/>
    </source>
</evidence>
<dbReference type="SUPFAM" id="SSF52172">
    <property type="entry name" value="CheY-like"/>
    <property type="match status" value="1"/>
</dbReference>
<dbReference type="InterPro" id="IPR051271">
    <property type="entry name" value="2C-system_Tx_regulators"/>
</dbReference>
<keyword evidence="2 9" id="KW-0963">Cytoplasm</keyword>
<accession>A0ABS1DUH3</accession>
<evidence type="ECO:0000313" key="13">
    <source>
        <dbReference type="Proteomes" id="UP001041814"/>
    </source>
</evidence>
<feature type="domain" description="Response regulatory" evidence="11">
    <location>
        <begin position="6"/>
        <end position="122"/>
    </location>
</feature>
<evidence type="ECO:0000256" key="6">
    <source>
        <dbReference type="ARBA" id="ARBA00023125"/>
    </source>
</evidence>
<dbReference type="InterPro" id="IPR048714">
    <property type="entry name" value="DpiA-like_HTH"/>
</dbReference>
<keyword evidence="3 10" id="KW-0597">Phosphoprotein</keyword>
<dbReference type="Gene3D" id="3.40.50.2300">
    <property type="match status" value="1"/>
</dbReference>
<evidence type="ECO:0000256" key="3">
    <source>
        <dbReference type="ARBA" id="ARBA00022553"/>
    </source>
</evidence>
<evidence type="ECO:0000256" key="10">
    <source>
        <dbReference type="PROSITE-ProRule" id="PRU00169"/>
    </source>
</evidence>
<dbReference type="Pfam" id="PF00072">
    <property type="entry name" value="Response_reg"/>
    <property type="match status" value="1"/>
</dbReference>
<keyword evidence="6 9" id="KW-0238">DNA-binding</keyword>
<evidence type="ECO:0000256" key="9">
    <source>
        <dbReference type="PIRNR" id="PIRNR006171"/>
    </source>
</evidence>
<dbReference type="InterPro" id="IPR011006">
    <property type="entry name" value="CheY-like_superfamily"/>
</dbReference>
<keyword evidence="4 9" id="KW-0902">Two-component regulatory system</keyword>
<keyword evidence="13" id="KW-1185">Reference proteome</keyword>
<proteinExistence type="predicted"/>
<evidence type="ECO:0000313" key="12">
    <source>
        <dbReference type="EMBL" id="MBK1712850.1"/>
    </source>
</evidence>
<evidence type="ECO:0000256" key="7">
    <source>
        <dbReference type="ARBA" id="ARBA00023159"/>
    </source>
</evidence>
<gene>
    <name evidence="12" type="primary">dpiA</name>
    <name evidence="12" type="synonym">citB</name>
    <name evidence="12" type="ORF">CKO43_08660</name>
</gene>
<evidence type="ECO:0000256" key="5">
    <source>
        <dbReference type="ARBA" id="ARBA00023015"/>
    </source>
</evidence>
<dbReference type="InterPro" id="IPR036388">
    <property type="entry name" value="WH-like_DNA-bd_sf"/>
</dbReference>
<evidence type="ECO:0000256" key="4">
    <source>
        <dbReference type="ARBA" id="ARBA00023012"/>
    </source>
</evidence>
<dbReference type="SMART" id="SM00448">
    <property type="entry name" value="REC"/>
    <property type="match status" value="1"/>
</dbReference>
<keyword evidence="7 9" id="KW-0010">Activator</keyword>
<dbReference type="Pfam" id="PF20714">
    <property type="entry name" value="HTH_64"/>
    <property type="match status" value="1"/>
</dbReference>
<dbReference type="InterPro" id="IPR001789">
    <property type="entry name" value="Sig_transdc_resp-reg_receiver"/>
</dbReference>
<keyword evidence="8 9" id="KW-0804">Transcription</keyword>
<dbReference type="InterPro" id="IPR024187">
    <property type="entry name" value="Sig_transdc_resp-reg_cit/mal"/>
</dbReference>
<evidence type="ECO:0000256" key="1">
    <source>
        <dbReference type="ARBA" id="ARBA00004496"/>
    </source>
</evidence>
<dbReference type="EMBL" id="NRRU01000025">
    <property type="protein sequence ID" value="MBK1712850.1"/>
    <property type="molecule type" value="Genomic_DNA"/>
</dbReference>
<evidence type="ECO:0000256" key="2">
    <source>
        <dbReference type="ARBA" id="ARBA00022490"/>
    </source>
</evidence>
<reference evidence="12" key="2">
    <citation type="journal article" date="2020" name="Microorganisms">
        <title>Osmotic Adaptation and Compatible Solute Biosynthesis of Phototrophic Bacteria as Revealed from Genome Analyses.</title>
        <authorList>
            <person name="Imhoff J.F."/>
            <person name="Rahn T."/>
            <person name="Kunzel S."/>
            <person name="Keller A."/>
            <person name="Neulinger S.C."/>
        </authorList>
    </citation>
    <scope>NUCLEOTIDE SEQUENCE</scope>
    <source>
        <strain evidence="12">IM 151</strain>
    </source>
</reference>
<keyword evidence="5 9" id="KW-0805">Transcription regulation</keyword>
<dbReference type="RefSeq" id="WP_200227189.1">
    <property type="nucleotide sequence ID" value="NZ_NRRT01000008.1"/>
</dbReference>
<dbReference type="Proteomes" id="UP001041814">
    <property type="component" value="Unassembled WGS sequence"/>
</dbReference>
<name>A0ABS1DUH3_RUBGE</name>
<comment type="caution">
    <text evidence="12">The sequence shown here is derived from an EMBL/GenBank/DDBJ whole genome shotgun (WGS) entry which is preliminary data.</text>
</comment>
<sequence>MPPKHDVLIVEDEARQARLHADFVGRHPRLRAAGIATTIAEARRLLDNLRPRLILLDNWLPDGNGIDLLEHLVTQKFDAHVIFITAASEMEICGKAIRLGAFDYIIKPIDYDRLTAALERFCQFLDSQAAHRLVDQRRVDELYNLQAKAALEERRTKGIDQLTLARLKDYLLDDHGEGTADTIARAVGISKTTARRYLEYLVETRFVAAQISYGKVGRPERSYRLLRAAPPDAEP</sequence>
<dbReference type="PIRSF" id="PIRSF006171">
    <property type="entry name" value="RR_citrat_malat"/>
    <property type="match status" value="1"/>
</dbReference>